<comment type="caution">
    <text evidence="3">The sequence shown here is derived from an EMBL/GenBank/DDBJ whole genome shotgun (WGS) entry which is preliminary data.</text>
</comment>
<evidence type="ECO:0000313" key="4">
    <source>
        <dbReference type="Proteomes" id="UP001144341"/>
    </source>
</evidence>
<feature type="region of interest" description="Disordered" evidence="1">
    <location>
        <begin position="23"/>
        <end position="72"/>
    </location>
</feature>
<accession>A0ABT4KSJ4</accession>
<dbReference type="RefSeq" id="WP_269413735.1">
    <property type="nucleotide sequence ID" value="NZ_JAPWGL010000001.1"/>
</dbReference>
<feature type="compositionally biased region" description="Polar residues" evidence="1">
    <location>
        <begin position="39"/>
        <end position="53"/>
    </location>
</feature>
<reference evidence="3" key="1">
    <citation type="submission" date="2022-12" db="EMBL/GenBank/DDBJ databases">
        <title>Genome sequence of SJ11.</title>
        <authorList>
            <person name="Woo H."/>
        </authorList>
    </citation>
    <scope>NUCLEOTIDE SEQUENCE</scope>
    <source>
        <strain evidence="3">SJ11</strain>
    </source>
</reference>
<name>A0ABT4KSJ4_9SPHI</name>
<feature type="chain" id="PRO_5046429798" description="Entericidin" evidence="2">
    <location>
        <begin position="19"/>
        <end position="72"/>
    </location>
</feature>
<evidence type="ECO:0008006" key="5">
    <source>
        <dbReference type="Google" id="ProtNLM"/>
    </source>
</evidence>
<sequence length="72" mass="7450">MKKLILIFVTAISINLIACSGNRADGKNESGKDTITGHADSSTNLADTTASESIKTDTVKDSTSNAPKLPGN</sequence>
<organism evidence="3 4">
    <name type="scientific">Pedobacter rhodius</name>
    <dbReference type="NCBI Taxonomy" id="3004098"/>
    <lineage>
        <taxon>Bacteria</taxon>
        <taxon>Pseudomonadati</taxon>
        <taxon>Bacteroidota</taxon>
        <taxon>Sphingobacteriia</taxon>
        <taxon>Sphingobacteriales</taxon>
        <taxon>Sphingobacteriaceae</taxon>
        <taxon>Pedobacter</taxon>
    </lineage>
</organism>
<keyword evidence="4" id="KW-1185">Reference proteome</keyword>
<evidence type="ECO:0000313" key="3">
    <source>
        <dbReference type="EMBL" id="MCZ4221903.1"/>
    </source>
</evidence>
<keyword evidence="2" id="KW-0732">Signal</keyword>
<dbReference type="EMBL" id="JAPWGL010000001">
    <property type="protein sequence ID" value="MCZ4221903.1"/>
    <property type="molecule type" value="Genomic_DNA"/>
</dbReference>
<feature type="signal peptide" evidence="2">
    <location>
        <begin position="1"/>
        <end position="18"/>
    </location>
</feature>
<evidence type="ECO:0000256" key="1">
    <source>
        <dbReference type="SAM" id="MobiDB-lite"/>
    </source>
</evidence>
<gene>
    <name evidence="3" type="ORF">O0931_01180</name>
</gene>
<proteinExistence type="predicted"/>
<dbReference type="Proteomes" id="UP001144341">
    <property type="component" value="Unassembled WGS sequence"/>
</dbReference>
<protein>
    <recommendedName>
        <fullName evidence="5">Entericidin</fullName>
    </recommendedName>
</protein>
<evidence type="ECO:0000256" key="2">
    <source>
        <dbReference type="SAM" id="SignalP"/>
    </source>
</evidence>